<name>A0ABX7NKM7_9BACT</name>
<dbReference type="PANTHER" id="PTHR43651">
    <property type="entry name" value="1,4-ALPHA-GLUCAN-BRANCHING ENZYME"/>
    <property type="match status" value="1"/>
</dbReference>
<keyword evidence="5" id="KW-0808">Transferase</keyword>
<comment type="catalytic activity">
    <reaction evidence="1">
        <text>Transfers a segment of a (1-&gt;4)-alpha-D-glucan chain to a primary hydroxy group in a similar glucan chain.</text>
        <dbReference type="EC" id="2.4.1.18"/>
    </reaction>
</comment>
<dbReference type="Gene3D" id="3.20.20.80">
    <property type="entry name" value="Glycosidases"/>
    <property type="match status" value="1"/>
</dbReference>
<dbReference type="InterPro" id="IPR013783">
    <property type="entry name" value="Ig-like_fold"/>
</dbReference>
<dbReference type="Proteomes" id="UP000662747">
    <property type="component" value="Chromosome"/>
</dbReference>
<dbReference type="InterPro" id="IPR017853">
    <property type="entry name" value="GH"/>
</dbReference>
<keyword evidence="6" id="KW-0119">Carbohydrate metabolism</keyword>
<dbReference type="SUPFAM" id="SSF81296">
    <property type="entry name" value="E set domains"/>
    <property type="match status" value="1"/>
</dbReference>
<organism evidence="9 10">
    <name type="scientific">Pyxidicoccus parkwayensis</name>
    <dbReference type="NCBI Taxonomy" id="2813578"/>
    <lineage>
        <taxon>Bacteria</taxon>
        <taxon>Pseudomonadati</taxon>
        <taxon>Myxococcota</taxon>
        <taxon>Myxococcia</taxon>
        <taxon>Myxococcales</taxon>
        <taxon>Cystobacterineae</taxon>
        <taxon>Myxococcaceae</taxon>
        <taxon>Pyxidicoccus</taxon>
    </lineage>
</organism>
<dbReference type="InterPro" id="IPR006048">
    <property type="entry name" value="A-amylase/branching_C"/>
</dbReference>
<dbReference type="SMART" id="SM00642">
    <property type="entry name" value="Aamy"/>
    <property type="match status" value="1"/>
</dbReference>
<keyword evidence="10" id="KW-1185">Reference proteome</keyword>
<feature type="domain" description="Glycosyl hydrolase family 13 catalytic" evidence="8">
    <location>
        <begin position="241"/>
        <end position="590"/>
    </location>
</feature>
<comment type="similarity">
    <text evidence="3">Belongs to the glycosyl hydrolase 13 family. GlgB subfamily.</text>
</comment>
<evidence type="ECO:0000256" key="7">
    <source>
        <dbReference type="SAM" id="MobiDB-lite"/>
    </source>
</evidence>
<evidence type="ECO:0000256" key="3">
    <source>
        <dbReference type="ARBA" id="ARBA00009000"/>
    </source>
</evidence>
<protein>
    <recommendedName>
        <fullName evidence="4">1,4-alpha-glucan branching enzyme</fullName>
        <ecNumber evidence="4">2.4.1.18</ecNumber>
    </recommendedName>
</protein>
<dbReference type="Pfam" id="PF02922">
    <property type="entry name" value="CBM_48"/>
    <property type="match status" value="1"/>
</dbReference>
<proteinExistence type="inferred from homology"/>
<dbReference type="Pfam" id="PF02806">
    <property type="entry name" value="Alpha-amylase_C"/>
    <property type="match status" value="1"/>
</dbReference>
<dbReference type="CDD" id="cd02855">
    <property type="entry name" value="E_set_GBE_prok_N"/>
    <property type="match status" value="1"/>
</dbReference>
<gene>
    <name evidence="9" type="ORF">JY651_27000</name>
</gene>
<dbReference type="EC" id="2.4.1.18" evidence="4"/>
<dbReference type="PANTHER" id="PTHR43651:SF11">
    <property type="entry name" value="MALTO-OLIGOSYLTREHALOSE TREHALOHYDROLASE"/>
    <property type="match status" value="1"/>
</dbReference>
<feature type="compositionally biased region" description="Low complexity" evidence="7">
    <location>
        <begin position="12"/>
        <end position="23"/>
    </location>
</feature>
<evidence type="ECO:0000313" key="10">
    <source>
        <dbReference type="Proteomes" id="UP000662747"/>
    </source>
</evidence>
<evidence type="ECO:0000256" key="1">
    <source>
        <dbReference type="ARBA" id="ARBA00000826"/>
    </source>
</evidence>
<evidence type="ECO:0000256" key="5">
    <source>
        <dbReference type="ARBA" id="ARBA00022679"/>
    </source>
</evidence>
<dbReference type="InterPro" id="IPR014756">
    <property type="entry name" value="Ig_E-set"/>
</dbReference>
<dbReference type="InterPro" id="IPR013780">
    <property type="entry name" value="Glyco_hydro_b"/>
</dbReference>
<sequence>MTSRIPQPSRPAPSTSTSTARTTEAGTKAPQTSTAKAPVASSASGTTGAGTKAPQPSAAAAQRAPVKDFFDDVRHARNAEAKRRAPADSMERGPRAKAPVRSEANRPTAPAPTALAPVPTQPSSRPGMGAIPYDGGTTFRVWAPNAQRVQVAGDFSNWQPVELQREPSGNFSLDVPGAGHGQQYQYVIQGKYGDWRWKGDPRANDVTSSTGNSVIVDHKAFQWQHDWEFQMPPWNEAVVYEMHVGTFHDEPGWGPGNWQSAIDKLDHLKDLGINVIEVMPSAEFAADFSWGYNPAYPDAPESAYGTPDDLKRFVDEAHKRGIGVVMDVVYNHLGPSDLPQWDFDGETYGKGGSYFYTDSRASTPWGDTRPDYGRSEVRDYLRDNAMMWLRDYHMDGLRLDATKEIRNANGQVNPEGWQLLKDINSAVDREFPQKLVIAEDLGNEPGVTHPDGAGFDSQWDSNFVHPVRAALTAFSDSDRDMNAVADAIRFKYNGSATQRVIYTESHDEVANGKQRLPSEVGGWDAGGYHAKKRSLIGAALTMTSPGIPMLFQGQEFLEDGHFQDGVPLDWKKKEQYAGINQAYTDLIHLRRNWFDNTAGLRGENVNVHHVDNDNKVIAFHRWDKGGPGDDTIVVVNFGGKQLSNYELGLPSDGTWKVRFNSDWQGYSGDFGNAQSFDVGGHWGGRDGMPASGALNNLGPYSVVILSKDK</sequence>
<evidence type="ECO:0000256" key="4">
    <source>
        <dbReference type="ARBA" id="ARBA00012541"/>
    </source>
</evidence>
<feature type="compositionally biased region" description="Basic and acidic residues" evidence="7">
    <location>
        <begin position="65"/>
        <end position="94"/>
    </location>
</feature>
<evidence type="ECO:0000259" key="8">
    <source>
        <dbReference type="SMART" id="SM00642"/>
    </source>
</evidence>
<dbReference type="InterPro" id="IPR044143">
    <property type="entry name" value="GlgB_N_E_set_prok"/>
</dbReference>
<feature type="compositionally biased region" description="Low complexity" evidence="7">
    <location>
        <begin position="107"/>
        <end position="122"/>
    </location>
</feature>
<dbReference type="SUPFAM" id="SSF51011">
    <property type="entry name" value="Glycosyl hydrolase domain"/>
    <property type="match status" value="1"/>
</dbReference>
<evidence type="ECO:0000256" key="2">
    <source>
        <dbReference type="ARBA" id="ARBA00002953"/>
    </source>
</evidence>
<dbReference type="SUPFAM" id="SSF51445">
    <property type="entry name" value="(Trans)glycosidases"/>
    <property type="match status" value="1"/>
</dbReference>
<dbReference type="Gene3D" id="2.60.40.1180">
    <property type="entry name" value="Golgi alpha-mannosidase II"/>
    <property type="match status" value="1"/>
</dbReference>
<dbReference type="EMBL" id="CP071090">
    <property type="protein sequence ID" value="QSQ18996.1"/>
    <property type="molecule type" value="Genomic_DNA"/>
</dbReference>
<feature type="compositionally biased region" description="Low complexity" evidence="7">
    <location>
        <begin position="40"/>
        <end position="64"/>
    </location>
</feature>
<dbReference type="Gene3D" id="2.60.40.10">
    <property type="entry name" value="Immunoglobulins"/>
    <property type="match status" value="1"/>
</dbReference>
<accession>A0ABX7NKM7</accession>
<dbReference type="Pfam" id="PF00128">
    <property type="entry name" value="Alpha-amylase"/>
    <property type="match status" value="2"/>
</dbReference>
<evidence type="ECO:0000256" key="6">
    <source>
        <dbReference type="ARBA" id="ARBA00023277"/>
    </source>
</evidence>
<dbReference type="InterPro" id="IPR006047">
    <property type="entry name" value="GH13_cat_dom"/>
</dbReference>
<feature type="region of interest" description="Disordered" evidence="7">
    <location>
        <begin position="1"/>
        <end position="129"/>
    </location>
</feature>
<dbReference type="CDD" id="cd11325">
    <property type="entry name" value="AmyAc_GTHase"/>
    <property type="match status" value="1"/>
</dbReference>
<comment type="function">
    <text evidence="2">Catalyzes the formation of the alpha-1,6-glucosidic linkages in glycogen by scission of a 1,4-alpha-linked oligosaccharide from growing alpha-1,4-glucan chains and the subsequent attachment of the oligosaccharide to the alpha-1,6 position.</text>
</comment>
<evidence type="ECO:0000313" key="9">
    <source>
        <dbReference type="EMBL" id="QSQ18996.1"/>
    </source>
</evidence>
<reference evidence="9 10" key="1">
    <citation type="submission" date="2021-02" db="EMBL/GenBank/DDBJ databases">
        <title>De Novo genome assembly of isolated myxobacteria.</title>
        <authorList>
            <person name="Stevens D.C."/>
        </authorList>
    </citation>
    <scope>NUCLEOTIDE SEQUENCE [LARGE SCALE GENOMIC DNA]</scope>
    <source>
        <strain evidence="10">SCPEA02</strain>
    </source>
</reference>
<dbReference type="InterPro" id="IPR004193">
    <property type="entry name" value="Glyco_hydro_13_N"/>
</dbReference>